<sequence>MSPIIAVHAEMVISSILLYQGNIEDSIQSIPTLQGRQILYGRYGKRRVERAPDHRDFTSAGFKWFTSLPPHRICPEILTLSRDGWVRVSGDVTITLIRVFGQYRNSVEPLKPQRNKDKCPFRRFLARERGEEMGQSGLGGVAFEFPYRRVCTCASEGERMSPICWIDLMNLPGVTKMLPGVMKMLPGVMRMLRGDEDAPGVMRMLSGARGLLSGEENDTPGMA</sequence>
<dbReference type="AlphaFoldDB" id="A0A4Y7QE45"/>
<organism evidence="1 2">
    <name type="scientific">Rickenella mellea</name>
    <dbReference type="NCBI Taxonomy" id="50990"/>
    <lineage>
        <taxon>Eukaryota</taxon>
        <taxon>Fungi</taxon>
        <taxon>Dikarya</taxon>
        <taxon>Basidiomycota</taxon>
        <taxon>Agaricomycotina</taxon>
        <taxon>Agaricomycetes</taxon>
        <taxon>Hymenochaetales</taxon>
        <taxon>Rickenellaceae</taxon>
        <taxon>Rickenella</taxon>
    </lineage>
</organism>
<gene>
    <name evidence="1" type="ORF">BD410DRAFT_801389</name>
</gene>
<accession>A0A4Y7QE45</accession>
<dbReference type="EMBL" id="ML170164">
    <property type="protein sequence ID" value="TDL25352.1"/>
    <property type="molecule type" value="Genomic_DNA"/>
</dbReference>
<dbReference type="Proteomes" id="UP000294933">
    <property type="component" value="Unassembled WGS sequence"/>
</dbReference>
<protein>
    <submittedName>
        <fullName evidence="1">Uncharacterized protein</fullName>
    </submittedName>
</protein>
<dbReference type="VEuPathDB" id="FungiDB:BD410DRAFT_801389"/>
<keyword evidence="2" id="KW-1185">Reference proteome</keyword>
<name>A0A4Y7QE45_9AGAM</name>
<evidence type="ECO:0000313" key="2">
    <source>
        <dbReference type="Proteomes" id="UP000294933"/>
    </source>
</evidence>
<reference evidence="1 2" key="1">
    <citation type="submission" date="2018-06" db="EMBL/GenBank/DDBJ databases">
        <title>A transcriptomic atlas of mushroom development highlights an independent origin of complex multicellularity.</title>
        <authorList>
            <consortium name="DOE Joint Genome Institute"/>
            <person name="Krizsan K."/>
            <person name="Almasi E."/>
            <person name="Merenyi Z."/>
            <person name="Sahu N."/>
            <person name="Viragh M."/>
            <person name="Koszo T."/>
            <person name="Mondo S."/>
            <person name="Kiss B."/>
            <person name="Balint B."/>
            <person name="Kues U."/>
            <person name="Barry K."/>
            <person name="Hegedus J.C."/>
            <person name="Henrissat B."/>
            <person name="Johnson J."/>
            <person name="Lipzen A."/>
            <person name="Ohm R."/>
            <person name="Nagy I."/>
            <person name="Pangilinan J."/>
            <person name="Yan J."/>
            <person name="Xiong Y."/>
            <person name="Grigoriev I.V."/>
            <person name="Hibbett D.S."/>
            <person name="Nagy L.G."/>
        </authorList>
    </citation>
    <scope>NUCLEOTIDE SEQUENCE [LARGE SCALE GENOMIC DNA]</scope>
    <source>
        <strain evidence="1 2">SZMC22713</strain>
    </source>
</reference>
<evidence type="ECO:0000313" key="1">
    <source>
        <dbReference type="EMBL" id="TDL25352.1"/>
    </source>
</evidence>
<proteinExistence type="predicted"/>